<reference evidence="2" key="2">
    <citation type="submission" date="2013-12" db="EMBL/GenBank/DDBJ databases">
        <authorList>
            <person name="Yu Y."/>
            <person name="Lee S."/>
            <person name="de Baynast K."/>
            <person name="Wissotski M."/>
            <person name="Liu L."/>
            <person name="Talag J."/>
            <person name="Goicoechea J."/>
            <person name="Angelova A."/>
            <person name="Jetty R."/>
            <person name="Kudrna D."/>
            <person name="Golser W."/>
            <person name="Rivera L."/>
            <person name="Zhang J."/>
            <person name="Wing R."/>
        </authorList>
    </citation>
    <scope>NUCLEOTIDE SEQUENCE</scope>
</reference>
<proteinExistence type="predicted"/>
<accession>A0A0D9XR59</accession>
<reference evidence="1 2" key="1">
    <citation type="submission" date="2012-08" db="EMBL/GenBank/DDBJ databases">
        <title>Oryza genome evolution.</title>
        <authorList>
            <person name="Wing R.A."/>
        </authorList>
    </citation>
    <scope>NUCLEOTIDE SEQUENCE</scope>
</reference>
<organism evidence="1 2">
    <name type="scientific">Leersia perrieri</name>
    <dbReference type="NCBI Taxonomy" id="77586"/>
    <lineage>
        <taxon>Eukaryota</taxon>
        <taxon>Viridiplantae</taxon>
        <taxon>Streptophyta</taxon>
        <taxon>Embryophyta</taxon>
        <taxon>Tracheophyta</taxon>
        <taxon>Spermatophyta</taxon>
        <taxon>Magnoliopsida</taxon>
        <taxon>Liliopsida</taxon>
        <taxon>Poales</taxon>
        <taxon>Poaceae</taxon>
        <taxon>BOP clade</taxon>
        <taxon>Oryzoideae</taxon>
        <taxon>Oryzeae</taxon>
        <taxon>Oryzinae</taxon>
        <taxon>Leersia</taxon>
    </lineage>
</organism>
<evidence type="ECO:0000313" key="1">
    <source>
        <dbReference type="EnsemblPlants" id="LPERR11G08260.1"/>
    </source>
</evidence>
<reference evidence="1" key="3">
    <citation type="submission" date="2015-04" db="UniProtKB">
        <authorList>
            <consortium name="EnsemblPlants"/>
        </authorList>
    </citation>
    <scope>IDENTIFICATION</scope>
</reference>
<dbReference type="Gramene" id="LPERR11G08260.1">
    <property type="protein sequence ID" value="LPERR11G08260.1"/>
    <property type="gene ID" value="LPERR11G08260"/>
</dbReference>
<dbReference type="EnsemblPlants" id="LPERR11G08260.1">
    <property type="protein sequence ID" value="LPERR11G08260.1"/>
    <property type="gene ID" value="LPERR11G08260"/>
</dbReference>
<evidence type="ECO:0000313" key="2">
    <source>
        <dbReference type="Proteomes" id="UP000032180"/>
    </source>
</evidence>
<dbReference type="Proteomes" id="UP000032180">
    <property type="component" value="Chromosome 11"/>
</dbReference>
<dbReference type="AlphaFoldDB" id="A0A0D9XR59"/>
<dbReference type="HOGENOM" id="CLU_152813_0_0_1"/>
<sequence length="109" mass="12294">MSTTLLPFRLSGKLAFTQFSTVIEFMPPRINRYLLLCRIERSFLVISISSPSGGSRALANTCLPQYGNECLLWSNTMMNNLIFESIHITIKPHQMFPEVVVEPMLGQTG</sequence>
<protein>
    <submittedName>
        <fullName evidence="1">Uncharacterized protein</fullName>
    </submittedName>
</protein>
<name>A0A0D9XR59_9ORYZ</name>
<keyword evidence="2" id="KW-1185">Reference proteome</keyword>